<feature type="domain" description="Primase X" evidence="1">
    <location>
        <begin position="140"/>
        <end position="220"/>
    </location>
</feature>
<evidence type="ECO:0000313" key="3">
    <source>
        <dbReference type="Proteomes" id="UP000058925"/>
    </source>
</evidence>
<dbReference type="Pfam" id="PF18689">
    <property type="entry name" value="PriX"/>
    <property type="match status" value="1"/>
</dbReference>
<dbReference type="InterPro" id="IPR040865">
    <property type="entry name" value="PriX"/>
</dbReference>
<dbReference type="AlphaFoldDB" id="A0A654M053"/>
<dbReference type="EMBL" id="CP012850">
    <property type="protein sequence ID" value="ALI37204.1"/>
    <property type="molecule type" value="Genomic_DNA"/>
</dbReference>
<evidence type="ECO:0000313" key="2">
    <source>
        <dbReference type="EMBL" id="ALI37204.1"/>
    </source>
</evidence>
<keyword evidence="3" id="KW-1185">Reference proteome</keyword>
<organism evidence="2 3">
    <name type="scientific">Candidatus Nitrosocosmicus oleophilus</name>
    <dbReference type="NCBI Taxonomy" id="1353260"/>
    <lineage>
        <taxon>Archaea</taxon>
        <taxon>Nitrososphaerota</taxon>
        <taxon>Nitrososphaeria</taxon>
        <taxon>Nitrososphaerales</taxon>
        <taxon>Nitrososphaeraceae</taxon>
        <taxon>Candidatus Nitrosocosmicus</taxon>
    </lineage>
</organism>
<evidence type="ECO:0000259" key="1">
    <source>
        <dbReference type="Pfam" id="PF18689"/>
    </source>
</evidence>
<name>A0A654M053_9ARCH</name>
<sequence length="222" mass="25981">MFNNTLVWIGNGYHIYQPIDSIQRSEYMEDFQEFGKPDNGFLRFEIDSLSNGYADKSNHPSLESCLLSLPGSSNSKCIGNGLSVEESKVKILQVWDGQTLIKHLIGTFYANLESEKIKEDKRLESNYSRYNNQEPHEIPWIEKLLETPITDHRKLCLQHILIPYLVNIKGMPRSEVSLILEKWIKEYDKKQRMDFDYKHTIKSDLRTVKDHKPISIEFKKIS</sequence>
<gene>
    <name evidence="2" type="ORF">NMY3_03017</name>
</gene>
<protein>
    <recommendedName>
        <fullName evidence="1">Primase X domain-containing protein</fullName>
    </recommendedName>
</protein>
<reference evidence="3" key="1">
    <citation type="submission" date="2015-10" db="EMBL/GenBank/DDBJ databases">
        <title>Niche specialization of a soil ammonia-oxidizing archaeon, Candidatus Nitrosocosmicus oleophilus.</title>
        <authorList>
            <person name="Jung M.-Y."/>
            <person name="Rhee S.-K."/>
        </authorList>
    </citation>
    <scope>NUCLEOTIDE SEQUENCE [LARGE SCALE GENOMIC DNA]</scope>
    <source>
        <strain evidence="3">MY3</strain>
    </source>
</reference>
<dbReference type="KEGG" id="taa:NMY3_03017"/>
<accession>A0A654M053</accession>
<dbReference type="Proteomes" id="UP000058925">
    <property type="component" value="Chromosome"/>
</dbReference>
<proteinExistence type="predicted"/>